<gene>
    <name evidence="2" type="ORF">PPNO1_LOCUS365</name>
</gene>
<evidence type="ECO:0000313" key="2">
    <source>
        <dbReference type="EMBL" id="CAI4210563.1"/>
    </source>
</evidence>
<name>A0A9P1M6R8_9PEZI</name>
<accession>A0A9P1M6R8</accession>
<evidence type="ECO:0000313" key="3">
    <source>
        <dbReference type="Proteomes" id="UP000838763"/>
    </source>
</evidence>
<feature type="compositionally biased region" description="Low complexity" evidence="1">
    <location>
        <begin position="27"/>
        <end position="52"/>
    </location>
</feature>
<organism evidence="2 3">
    <name type="scientific">Parascedosporium putredinis</name>
    <dbReference type="NCBI Taxonomy" id="1442378"/>
    <lineage>
        <taxon>Eukaryota</taxon>
        <taxon>Fungi</taxon>
        <taxon>Dikarya</taxon>
        <taxon>Ascomycota</taxon>
        <taxon>Pezizomycotina</taxon>
        <taxon>Sordariomycetes</taxon>
        <taxon>Hypocreomycetidae</taxon>
        <taxon>Microascales</taxon>
        <taxon>Microascaceae</taxon>
        <taxon>Parascedosporium</taxon>
    </lineage>
</organism>
<keyword evidence="3" id="KW-1185">Reference proteome</keyword>
<feature type="region of interest" description="Disordered" evidence="1">
    <location>
        <begin position="1"/>
        <end position="85"/>
    </location>
</feature>
<sequence length="85" mass="9412">MTNLGHYGFNVPADRRQTQPVLEGILHSTRSRQQQSSSYSRSSHASYSSSSRDPQKRSDSASVRSRSSFASTMSLLSKPFSKSRG</sequence>
<comment type="caution">
    <text evidence="2">The sequence shown here is derived from an EMBL/GenBank/DDBJ whole genome shotgun (WGS) entry which is preliminary data.</text>
</comment>
<dbReference type="AlphaFoldDB" id="A0A9P1M6R8"/>
<dbReference type="EMBL" id="CALLCH030000001">
    <property type="protein sequence ID" value="CAI4210563.1"/>
    <property type="molecule type" value="Genomic_DNA"/>
</dbReference>
<reference evidence="2" key="1">
    <citation type="submission" date="2022-11" db="EMBL/GenBank/DDBJ databases">
        <authorList>
            <person name="Scott C."/>
            <person name="Bruce N."/>
        </authorList>
    </citation>
    <scope>NUCLEOTIDE SEQUENCE</scope>
</reference>
<feature type="compositionally biased region" description="Low complexity" evidence="1">
    <location>
        <begin position="60"/>
        <end position="77"/>
    </location>
</feature>
<evidence type="ECO:0000256" key="1">
    <source>
        <dbReference type="SAM" id="MobiDB-lite"/>
    </source>
</evidence>
<dbReference type="Proteomes" id="UP000838763">
    <property type="component" value="Unassembled WGS sequence"/>
</dbReference>
<proteinExistence type="predicted"/>
<protein>
    <submittedName>
        <fullName evidence="2">Uncharacterized protein</fullName>
    </submittedName>
</protein>